<evidence type="ECO:0000313" key="4">
    <source>
        <dbReference type="Proteomes" id="UP000664781"/>
    </source>
</evidence>
<dbReference type="EMBL" id="JAFMOF010000005">
    <property type="protein sequence ID" value="MBO0656994.1"/>
    <property type="molecule type" value="Genomic_DNA"/>
</dbReference>
<protein>
    <submittedName>
        <fullName evidence="3">Uncharacterized protein</fullName>
    </submittedName>
</protein>
<reference evidence="3" key="1">
    <citation type="submission" date="2021-03" db="EMBL/GenBank/DDBJ databases">
        <title>Streptomyces strains.</title>
        <authorList>
            <person name="Lund M.B."/>
            <person name="Toerring T."/>
        </authorList>
    </citation>
    <scope>NUCLEOTIDE SEQUENCE</scope>
    <source>
        <strain evidence="3">JCM 4242</strain>
    </source>
</reference>
<evidence type="ECO:0000256" key="2">
    <source>
        <dbReference type="SAM" id="Phobius"/>
    </source>
</evidence>
<proteinExistence type="predicted"/>
<evidence type="ECO:0000313" key="3">
    <source>
        <dbReference type="EMBL" id="MBO0656994.1"/>
    </source>
</evidence>
<feature type="transmembrane region" description="Helical" evidence="2">
    <location>
        <begin position="96"/>
        <end position="119"/>
    </location>
</feature>
<dbReference type="Proteomes" id="UP000664781">
    <property type="component" value="Unassembled WGS sequence"/>
</dbReference>
<keyword evidence="2" id="KW-0472">Membrane</keyword>
<sequence length="313" mass="32603">MSHQQPGPYGGGISPQPPQQPNPYGQPGGYGQPDAYGQQQGPYGQQPAAGYGQQPAGYGYPGPYGHPGAQQSPYPAPYPAPYPPPVPPPGGGKGKAIGIALGAVIVVGAVVIGGFLFFAGGSSVPDDGKHYKLTTPEKVVGEYELDRDAKLPEFGTAAKDDLKGMGVADPETLSGVYQTPGAQLTGKQIRFMGAWGRIKKPETVVDNMFTGMRAANSKKSSQLQLVGSPKAVSPSGFDDGVMKCQAVRVVGSTTPSGEHPMMQLCIWADHSTTAAVFTVDMATAMAGKETSVDEAGRLTAKFRADVRVEIPKK</sequence>
<feature type="compositionally biased region" description="Low complexity" evidence="1">
    <location>
        <begin position="32"/>
        <end position="73"/>
    </location>
</feature>
<dbReference type="AlphaFoldDB" id="A0A939FTC1"/>
<organism evidence="3 4">
    <name type="scientific">Streptomyces triculaminicus</name>
    <dbReference type="NCBI Taxonomy" id="2816232"/>
    <lineage>
        <taxon>Bacteria</taxon>
        <taxon>Bacillati</taxon>
        <taxon>Actinomycetota</taxon>
        <taxon>Actinomycetes</taxon>
        <taxon>Kitasatosporales</taxon>
        <taxon>Streptomycetaceae</taxon>
        <taxon>Streptomyces</taxon>
    </lineage>
</organism>
<gene>
    <name evidence="3" type="ORF">J1792_30925</name>
</gene>
<feature type="compositionally biased region" description="Pro residues" evidence="1">
    <location>
        <begin position="74"/>
        <end position="87"/>
    </location>
</feature>
<keyword evidence="2" id="KW-1133">Transmembrane helix</keyword>
<feature type="region of interest" description="Disordered" evidence="1">
    <location>
        <begin position="1"/>
        <end position="87"/>
    </location>
</feature>
<comment type="caution">
    <text evidence="3">The sequence shown here is derived from an EMBL/GenBank/DDBJ whole genome shotgun (WGS) entry which is preliminary data.</text>
</comment>
<name>A0A939FTC1_9ACTN</name>
<accession>A0A939FTC1</accession>
<keyword evidence="2" id="KW-0812">Transmembrane</keyword>
<keyword evidence="4" id="KW-1185">Reference proteome</keyword>
<evidence type="ECO:0000256" key="1">
    <source>
        <dbReference type="SAM" id="MobiDB-lite"/>
    </source>
</evidence>
<dbReference type="RefSeq" id="WP_086571309.1">
    <property type="nucleotide sequence ID" value="NZ_JAFMOF010000005.1"/>
</dbReference>